<comment type="caution">
    <text evidence="2">The sequence shown here is derived from an EMBL/GenBank/DDBJ whole genome shotgun (WGS) entry which is preliminary data.</text>
</comment>
<dbReference type="OrthoDB" id="3251871at2759"/>
<dbReference type="Proteomes" id="UP000789396">
    <property type="component" value="Unassembled WGS sequence"/>
</dbReference>
<evidence type="ECO:0000256" key="1">
    <source>
        <dbReference type="SAM" id="MobiDB-lite"/>
    </source>
</evidence>
<evidence type="ECO:0000313" key="3">
    <source>
        <dbReference type="Proteomes" id="UP000789396"/>
    </source>
</evidence>
<keyword evidence="3" id="KW-1185">Reference proteome</keyword>
<evidence type="ECO:0000313" key="2">
    <source>
        <dbReference type="EMBL" id="CAG8652016.1"/>
    </source>
</evidence>
<feature type="region of interest" description="Disordered" evidence="1">
    <location>
        <begin position="152"/>
        <end position="179"/>
    </location>
</feature>
<accession>A0A9N9H492</accession>
<name>A0A9N9H492_9GLOM</name>
<protein>
    <submittedName>
        <fullName evidence="2">15096_t:CDS:1</fullName>
    </submittedName>
</protein>
<dbReference type="AlphaFoldDB" id="A0A9N9H492"/>
<organism evidence="2 3">
    <name type="scientific">Racocetra fulgida</name>
    <dbReference type="NCBI Taxonomy" id="60492"/>
    <lineage>
        <taxon>Eukaryota</taxon>
        <taxon>Fungi</taxon>
        <taxon>Fungi incertae sedis</taxon>
        <taxon>Mucoromycota</taxon>
        <taxon>Glomeromycotina</taxon>
        <taxon>Glomeromycetes</taxon>
        <taxon>Diversisporales</taxon>
        <taxon>Gigasporaceae</taxon>
        <taxon>Racocetra</taxon>
    </lineage>
</organism>
<dbReference type="EMBL" id="CAJVPZ010013801">
    <property type="protein sequence ID" value="CAG8652016.1"/>
    <property type="molecule type" value="Genomic_DNA"/>
</dbReference>
<sequence>VVWYPMVLLVPQFFNSFVETYAYFNRAVPYPLLLFCFTGVSLQVFSQDITVTRAFQAIKLQWWISNVNFYESRFPHRSHNKAITDESSTSRKYNDFLFSPPEISSKLLLPNDSFARNKPNTTSALFEKDNSKQDIIIGTQDSNQDIHLVHSNSVQQSSSLSSNCINPSTSSDSSIGSSNQASVPLNSIIDVVESSIHSIGGDEGQIDAMLVNRESTKRISGKFTKSSNSSLDTDLSQEIKTFTIQTLKNL</sequence>
<reference evidence="2" key="1">
    <citation type="submission" date="2021-06" db="EMBL/GenBank/DDBJ databases">
        <authorList>
            <person name="Kallberg Y."/>
            <person name="Tangrot J."/>
            <person name="Rosling A."/>
        </authorList>
    </citation>
    <scope>NUCLEOTIDE SEQUENCE</scope>
    <source>
        <strain evidence="2">IN212</strain>
    </source>
</reference>
<feature type="non-terminal residue" evidence="2">
    <location>
        <position position="1"/>
    </location>
</feature>
<gene>
    <name evidence="2" type="ORF">RFULGI_LOCUS8495</name>
</gene>
<proteinExistence type="predicted"/>